<feature type="domain" description="C-type lectin" evidence="1">
    <location>
        <begin position="20"/>
        <end position="130"/>
    </location>
</feature>
<reference evidence="2 3" key="1">
    <citation type="journal article" date="2018" name="Gigascience">
        <title>Genomes of trombidid mites reveal novel predicted allergens and laterally-transferred genes associated with secondary metabolism.</title>
        <authorList>
            <person name="Dong X."/>
            <person name="Chaisiri K."/>
            <person name="Xia D."/>
            <person name="Armstrong S.D."/>
            <person name="Fang Y."/>
            <person name="Donnelly M.J."/>
            <person name="Kadowaki T."/>
            <person name="McGarry J.W."/>
            <person name="Darby A.C."/>
            <person name="Makepeace B.L."/>
        </authorList>
    </citation>
    <scope>NUCLEOTIDE SEQUENCE [LARGE SCALE GENOMIC DNA]</scope>
    <source>
        <strain evidence="2">UoL-UT</strain>
    </source>
</reference>
<protein>
    <recommendedName>
        <fullName evidence="1">C-type lectin domain-containing protein</fullName>
    </recommendedName>
</protein>
<sequence length="139" mass="16421">MKVAKNFIQFVGQTSIFTECEPNWSKFANRCYFRNGSYANRDDTQRNCEKMNAKMVLIHSSAENNFIVSITSSNNYYWLGGRKERLGTITMFPSVNFIELFVNKDILLQLVTQNIYEYVPQFTHKYFANEYNSRCKIQF</sequence>
<evidence type="ECO:0000313" key="2">
    <source>
        <dbReference type="EMBL" id="RWS18478.1"/>
    </source>
</evidence>
<dbReference type="PANTHER" id="PTHR22803">
    <property type="entry name" value="MANNOSE, PHOSPHOLIPASE, LECTIN RECEPTOR RELATED"/>
    <property type="match status" value="1"/>
</dbReference>
<dbReference type="InterPro" id="IPR050111">
    <property type="entry name" value="C-type_lectin/snaclec_domain"/>
</dbReference>
<accession>A0A443RTD4</accession>
<dbReference type="Gene3D" id="3.10.100.10">
    <property type="entry name" value="Mannose-Binding Protein A, subunit A"/>
    <property type="match status" value="1"/>
</dbReference>
<evidence type="ECO:0000313" key="3">
    <source>
        <dbReference type="Proteomes" id="UP000288716"/>
    </source>
</evidence>
<comment type="caution">
    <text evidence="2">The sequence shown here is derived from an EMBL/GenBank/DDBJ whole genome shotgun (WGS) entry which is preliminary data.</text>
</comment>
<dbReference type="Proteomes" id="UP000288716">
    <property type="component" value="Unassembled WGS sequence"/>
</dbReference>
<dbReference type="InterPro" id="IPR016187">
    <property type="entry name" value="CTDL_fold"/>
</dbReference>
<proteinExistence type="predicted"/>
<dbReference type="Pfam" id="PF00059">
    <property type="entry name" value="Lectin_C"/>
    <property type="match status" value="1"/>
</dbReference>
<evidence type="ECO:0000259" key="1">
    <source>
        <dbReference type="SMART" id="SM00034"/>
    </source>
</evidence>
<dbReference type="InterPro" id="IPR001304">
    <property type="entry name" value="C-type_lectin-like"/>
</dbReference>
<gene>
    <name evidence="2" type="ORF">B4U80_15024</name>
</gene>
<organism evidence="2 3">
    <name type="scientific">Leptotrombidium deliense</name>
    <dbReference type="NCBI Taxonomy" id="299467"/>
    <lineage>
        <taxon>Eukaryota</taxon>
        <taxon>Metazoa</taxon>
        <taxon>Ecdysozoa</taxon>
        <taxon>Arthropoda</taxon>
        <taxon>Chelicerata</taxon>
        <taxon>Arachnida</taxon>
        <taxon>Acari</taxon>
        <taxon>Acariformes</taxon>
        <taxon>Trombidiformes</taxon>
        <taxon>Prostigmata</taxon>
        <taxon>Anystina</taxon>
        <taxon>Parasitengona</taxon>
        <taxon>Trombiculoidea</taxon>
        <taxon>Trombiculidae</taxon>
        <taxon>Leptotrombidium</taxon>
    </lineage>
</organism>
<dbReference type="SUPFAM" id="SSF56436">
    <property type="entry name" value="C-type lectin-like"/>
    <property type="match status" value="1"/>
</dbReference>
<dbReference type="OrthoDB" id="2142683at2759"/>
<dbReference type="EMBL" id="NCKV01038990">
    <property type="protein sequence ID" value="RWS18478.1"/>
    <property type="molecule type" value="Genomic_DNA"/>
</dbReference>
<dbReference type="AlphaFoldDB" id="A0A443RTD4"/>
<name>A0A443RTD4_9ACAR</name>
<dbReference type="SMART" id="SM00034">
    <property type="entry name" value="CLECT"/>
    <property type="match status" value="1"/>
</dbReference>
<dbReference type="InterPro" id="IPR016186">
    <property type="entry name" value="C-type_lectin-like/link_sf"/>
</dbReference>
<keyword evidence="3" id="KW-1185">Reference proteome</keyword>
<dbReference type="VEuPathDB" id="VectorBase:LDEU013562"/>